<keyword evidence="5" id="KW-1185">Reference proteome</keyword>
<reference evidence="4 5" key="1">
    <citation type="submission" date="2021-08" db="EMBL/GenBank/DDBJ databases">
        <title>Draft Genome Sequence of Phanerochaete sordida strain YK-624.</title>
        <authorList>
            <person name="Mori T."/>
            <person name="Dohra H."/>
            <person name="Suzuki T."/>
            <person name="Kawagishi H."/>
            <person name="Hirai H."/>
        </authorList>
    </citation>
    <scope>NUCLEOTIDE SEQUENCE [LARGE SCALE GENOMIC DNA]</scope>
    <source>
        <strain evidence="4 5">YK-624</strain>
    </source>
</reference>
<evidence type="ECO:0000313" key="4">
    <source>
        <dbReference type="EMBL" id="GJE97664.1"/>
    </source>
</evidence>
<dbReference type="CDD" id="cd00882">
    <property type="entry name" value="Ras_like_GTPase"/>
    <property type="match status" value="1"/>
</dbReference>
<dbReference type="PANTHER" id="PTHR32046">
    <property type="entry name" value="G DOMAIN-CONTAINING PROTEIN"/>
    <property type="match status" value="1"/>
</dbReference>
<sequence length="420" mass="46811">MSSSTQACANDPASLRQGIVRSPSHRFDYTVLLVGETGVGKTSFLSLLANILAGHKPDEYVDLNDPENEQVGSPQHSQTKAAKVYELTTKNGILLRILDTPGLSDMRGIEQDELHKKDIAQKIISSIHTVDAILILANGTNPRLGFATSYALTTLASIFPRTLAKNIGIVFTNVMSPLSWNIDEVRVPEELRAARQFLLDNPAALQKNLVRLSRKEGISPAQVAKMHEVVAEREQVALDMLAELFDWLGTLAPKPTKDIIALYEQTQAIEQSTTNALARMQASSEHQRKLQQVLEEMKREDQDIAYYKQHVQDHVAAERLARATEAKEAREHLADVLRERIDESAREVQAYTEQVAQLAAAYSALALSGSLAAQIEKTVVLLDYNIVMMRQTGQPSEFVTRVMQSRENMQMKLEMLKKTQ</sequence>
<dbReference type="InterPro" id="IPR025662">
    <property type="entry name" value="Sigma_54_int_dom_ATP-bd_1"/>
</dbReference>
<dbReference type="OrthoDB" id="2611327at2759"/>
<proteinExistence type="predicted"/>
<dbReference type="Pfam" id="PF04548">
    <property type="entry name" value="AIG1"/>
    <property type="match status" value="1"/>
</dbReference>
<name>A0A9P3GNW3_9APHY</name>
<dbReference type="GO" id="GO:0005525">
    <property type="term" value="F:GTP binding"/>
    <property type="evidence" value="ECO:0007669"/>
    <property type="project" value="InterPro"/>
</dbReference>
<dbReference type="PROSITE" id="PS00675">
    <property type="entry name" value="SIGMA54_INTERACT_1"/>
    <property type="match status" value="1"/>
</dbReference>
<organism evidence="4 5">
    <name type="scientific">Phanerochaete sordida</name>
    <dbReference type="NCBI Taxonomy" id="48140"/>
    <lineage>
        <taxon>Eukaryota</taxon>
        <taxon>Fungi</taxon>
        <taxon>Dikarya</taxon>
        <taxon>Basidiomycota</taxon>
        <taxon>Agaricomycotina</taxon>
        <taxon>Agaricomycetes</taxon>
        <taxon>Polyporales</taxon>
        <taxon>Phanerochaetaceae</taxon>
        <taxon>Phanerochaete</taxon>
    </lineage>
</organism>
<keyword evidence="2" id="KW-0175">Coiled coil</keyword>
<feature type="coiled-coil region" evidence="2">
    <location>
        <begin position="334"/>
        <end position="361"/>
    </location>
</feature>
<keyword evidence="1" id="KW-0547">Nucleotide-binding</keyword>
<dbReference type="InterPro" id="IPR027417">
    <property type="entry name" value="P-loop_NTPase"/>
</dbReference>
<evidence type="ECO:0000256" key="2">
    <source>
        <dbReference type="SAM" id="Coils"/>
    </source>
</evidence>
<evidence type="ECO:0000259" key="3">
    <source>
        <dbReference type="Pfam" id="PF04548"/>
    </source>
</evidence>
<dbReference type="Proteomes" id="UP000703269">
    <property type="component" value="Unassembled WGS sequence"/>
</dbReference>
<dbReference type="InterPro" id="IPR006703">
    <property type="entry name" value="G_AIG1"/>
</dbReference>
<protein>
    <recommendedName>
        <fullName evidence="3">AIG1-type G domain-containing protein</fullName>
    </recommendedName>
</protein>
<dbReference type="SUPFAM" id="SSF52540">
    <property type="entry name" value="P-loop containing nucleoside triphosphate hydrolases"/>
    <property type="match status" value="2"/>
</dbReference>
<dbReference type="AlphaFoldDB" id="A0A9P3GNW3"/>
<feature type="domain" description="AIG1-type G" evidence="3">
    <location>
        <begin position="30"/>
        <end position="173"/>
    </location>
</feature>
<accession>A0A9P3GNW3</accession>
<dbReference type="Gene3D" id="3.40.50.300">
    <property type="entry name" value="P-loop containing nucleotide triphosphate hydrolases"/>
    <property type="match status" value="1"/>
</dbReference>
<dbReference type="EMBL" id="BPQB01000075">
    <property type="protein sequence ID" value="GJE97664.1"/>
    <property type="molecule type" value="Genomic_DNA"/>
</dbReference>
<evidence type="ECO:0000313" key="5">
    <source>
        <dbReference type="Proteomes" id="UP000703269"/>
    </source>
</evidence>
<comment type="caution">
    <text evidence="4">The sequence shown here is derived from an EMBL/GenBank/DDBJ whole genome shotgun (WGS) entry which is preliminary data.</text>
</comment>
<gene>
    <name evidence="4" type="ORF">PsYK624_138850</name>
</gene>
<evidence type="ECO:0000256" key="1">
    <source>
        <dbReference type="ARBA" id="ARBA00022741"/>
    </source>
</evidence>
<dbReference type="PANTHER" id="PTHR32046:SF12">
    <property type="entry name" value="AIG1-TYPE G DOMAIN-CONTAINING PROTEIN"/>
    <property type="match status" value="1"/>
</dbReference>